<evidence type="ECO:0000256" key="1">
    <source>
        <dbReference type="SAM" id="MobiDB-lite"/>
    </source>
</evidence>
<dbReference type="OrthoDB" id="7268862at2"/>
<evidence type="ECO:0000313" key="5">
    <source>
        <dbReference type="Proteomes" id="UP000188879"/>
    </source>
</evidence>
<evidence type="ECO:0000259" key="3">
    <source>
        <dbReference type="Pfam" id="PF14371"/>
    </source>
</evidence>
<keyword evidence="2" id="KW-0732">Signal</keyword>
<feature type="region of interest" description="Disordered" evidence="1">
    <location>
        <begin position="193"/>
        <end position="214"/>
    </location>
</feature>
<dbReference type="RefSeq" id="WP_076957471.1">
    <property type="nucleotide sequence ID" value="NZ_MLCO01000093.1"/>
</dbReference>
<comment type="caution">
    <text evidence="4">The sequence shown here is derived from an EMBL/GenBank/DDBJ whole genome shotgun (WGS) entry which is preliminary data.</text>
</comment>
<feature type="domain" description="DUF4412" evidence="3">
    <location>
        <begin position="61"/>
        <end position="147"/>
    </location>
</feature>
<evidence type="ECO:0000256" key="2">
    <source>
        <dbReference type="SAM" id="SignalP"/>
    </source>
</evidence>
<protein>
    <recommendedName>
        <fullName evidence="3">DUF4412 domain-containing protein</fullName>
    </recommendedName>
</protein>
<dbReference type="AlphaFoldDB" id="A0A1V2H315"/>
<accession>A0A1V2H315</accession>
<gene>
    <name evidence="4" type="ORF">BKE38_11355</name>
</gene>
<dbReference type="EMBL" id="MLCO01000093">
    <property type="protein sequence ID" value="ONG53807.1"/>
    <property type="molecule type" value="Genomic_DNA"/>
</dbReference>
<name>A0A1V2H315_9PROT</name>
<evidence type="ECO:0000313" key="4">
    <source>
        <dbReference type="EMBL" id="ONG53807.1"/>
    </source>
</evidence>
<dbReference type="InterPro" id="IPR025524">
    <property type="entry name" value="DUF4412"/>
</dbReference>
<sequence>MLKPLMTAAALLALPTLAAAQAAPGLQPTRDVAVTYKMIGGPAAPGAAGAQDIRMAWSVAAGKQRVDPPGGMGWMLIDRKANSAVMVMEAQRSIMTMPPATVSQMTQQMPPDARFTRKGSATVAGLSCTEWDVVTQQVNTTLCVTDDGVMLRAAGQAPNGGGLRGMEATEVRYGTQDAARFTVPADYKPLQLGQMPGAAPGATPGATPGAAPAR</sequence>
<dbReference type="Proteomes" id="UP000188879">
    <property type="component" value="Unassembled WGS sequence"/>
</dbReference>
<keyword evidence="5" id="KW-1185">Reference proteome</keyword>
<feature type="chain" id="PRO_5012640684" description="DUF4412 domain-containing protein" evidence="2">
    <location>
        <begin position="23"/>
        <end position="214"/>
    </location>
</feature>
<feature type="compositionally biased region" description="Low complexity" evidence="1">
    <location>
        <begin position="196"/>
        <end position="214"/>
    </location>
</feature>
<reference evidence="4 5" key="1">
    <citation type="submission" date="2016-10" db="EMBL/GenBank/DDBJ databases">
        <title>Draft Genome sequence of Roseomonas sp. strain M3.</title>
        <authorList>
            <person name="Subhash Y."/>
            <person name="Lee S."/>
        </authorList>
    </citation>
    <scope>NUCLEOTIDE SEQUENCE [LARGE SCALE GENOMIC DNA]</scope>
    <source>
        <strain evidence="4 5">M3</strain>
    </source>
</reference>
<organism evidence="4 5">
    <name type="scientific">Teichococcus deserti</name>
    <dbReference type="NCBI Taxonomy" id="1817963"/>
    <lineage>
        <taxon>Bacteria</taxon>
        <taxon>Pseudomonadati</taxon>
        <taxon>Pseudomonadota</taxon>
        <taxon>Alphaproteobacteria</taxon>
        <taxon>Acetobacterales</taxon>
        <taxon>Roseomonadaceae</taxon>
        <taxon>Roseomonas</taxon>
    </lineage>
</organism>
<feature type="signal peptide" evidence="2">
    <location>
        <begin position="1"/>
        <end position="22"/>
    </location>
</feature>
<proteinExistence type="predicted"/>
<dbReference type="Pfam" id="PF14371">
    <property type="entry name" value="DUF4412"/>
    <property type="match status" value="1"/>
</dbReference>